<dbReference type="GO" id="GO:0071526">
    <property type="term" value="P:semaphorin-plexin signaling pathway"/>
    <property type="evidence" value="ECO:0007669"/>
    <property type="project" value="TreeGrafter"/>
</dbReference>
<protein>
    <submittedName>
        <fullName evidence="11">SEM3D protein</fullName>
    </submittedName>
</protein>
<dbReference type="SMART" id="SM00409">
    <property type="entry name" value="IG"/>
    <property type="match status" value="1"/>
</dbReference>
<dbReference type="PANTHER" id="PTHR11036">
    <property type="entry name" value="SEMAPHORIN"/>
    <property type="match status" value="1"/>
</dbReference>
<dbReference type="CDD" id="cd05871">
    <property type="entry name" value="Ig_Sema3"/>
    <property type="match status" value="1"/>
</dbReference>
<comment type="similarity">
    <text evidence="2">Belongs to the semaphorin family.</text>
</comment>
<reference evidence="11 12" key="1">
    <citation type="submission" date="2020-02" db="EMBL/GenBank/DDBJ databases">
        <title>Bird 10,000 Genomes (B10K) Project - Family phase.</title>
        <authorList>
            <person name="Zhang G."/>
        </authorList>
    </citation>
    <scope>NUCLEOTIDE SEQUENCE [LARGE SCALE GENOMIC DNA]</scope>
    <source>
        <strain evidence="11">B10K-DU-002-70</strain>
        <tissue evidence="11">Muscle</tissue>
    </source>
</reference>
<dbReference type="FunFam" id="2.60.40.10:FF:000030">
    <property type="entry name" value="Semaphorin 3F like"/>
    <property type="match status" value="1"/>
</dbReference>
<dbReference type="GO" id="GO:0030335">
    <property type="term" value="P:positive regulation of cell migration"/>
    <property type="evidence" value="ECO:0007669"/>
    <property type="project" value="TreeGrafter"/>
</dbReference>
<feature type="domain" description="Sema" evidence="10">
    <location>
        <begin position="4"/>
        <end position="491"/>
    </location>
</feature>
<dbReference type="InterPro" id="IPR016201">
    <property type="entry name" value="PSI"/>
</dbReference>
<keyword evidence="4" id="KW-0732">Signal</keyword>
<dbReference type="InterPro" id="IPR007110">
    <property type="entry name" value="Ig-like_dom"/>
</dbReference>
<dbReference type="GO" id="GO:0030215">
    <property type="term" value="F:semaphorin receptor binding"/>
    <property type="evidence" value="ECO:0007669"/>
    <property type="project" value="InterPro"/>
</dbReference>
<keyword evidence="6" id="KW-0325">Glycoprotein</keyword>
<dbReference type="SUPFAM" id="SSF101912">
    <property type="entry name" value="Sema domain"/>
    <property type="match status" value="1"/>
</dbReference>
<dbReference type="OrthoDB" id="9988752at2759"/>
<evidence type="ECO:0000256" key="3">
    <source>
        <dbReference type="ARBA" id="ARBA00022525"/>
    </source>
</evidence>
<evidence type="ECO:0000256" key="2">
    <source>
        <dbReference type="ARBA" id="ARBA00009492"/>
    </source>
</evidence>
<comment type="subcellular location">
    <subcellularLocation>
        <location evidence="1">Secreted</location>
    </subcellularLocation>
</comment>
<dbReference type="InterPro" id="IPR013151">
    <property type="entry name" value="Immunoglobulin_dom"/>
</dbReference>
<dbReference type="InterPro" id="IPR003599">
    <property type="entry name" value="Ig_sub"/>
</dbReference>
<evidence type="ECO:0000259" key="9">
    <source>
        <dbReference type="PROSITE" id="PS50835"/>
    </source>
</evidence>
<dbReference type="SUPFAM" id="SSF48726">
    <property type="entry name" value="Immunoglobulin"/>
    <property type="match status" value="1"/>
</dbReference>
<evidence type="ECO:0000259" key="10">
    <source>
        <dbReference type="PROSITE" id="PS51004"/>
    </source>
</evidence>
<evidence type="ECO:0000256" key="1">
    <source>
        <dbReference type="ARBA" id="ARBA00004613"/>
    </source>
</evidence>
<organism evidence="11 12">
    <name type="scientific">Scopus umbretta</name>
    <name type="common">Hammerkop</name>
    <dbReference type="NCBI Taxonomy" id="33581"/>
    <lineage>
        <taxon>Eukaryota</taxon>
        <taxon>Metazoa</taxon>
        <taxon>Chordata</taxon>
        <taxon>Craniata</taxon>
        <taxon>Vertebrata</taxon>
        <taxon>Euteleostomi</taxon>
        <taxon>Archelosauria</taxon>
        <taxon>Archosauria</taxon>
        <taxon>Dinosauria</taxon>
        <taxon>Saurischia</taxon>
        <taxon>Theropoda</taxon>
        <taxon>Coelurosauria</taxon>
        <taxon>Aves</taxon>
        <taxon>Neognathae</taxon>
        <taxon>Neoaves</taxon>
        <taxon>Aequornithes</taxon>
        <taxon>Pelecaniformes</taxon>
        <taxon>Scopidae</taxon>
        <taxon>Scopus</taxon>
    </lineage>
</organism>
<keyword evidence="12" id="KW-1185">Reference proteome</keyword>
<dbReference type="AlphaFoldDB" id="A0A7L4HN20"/>
<evidence type="ECO:0000256" key="8">
    <source>
        <dbReference type="PROSITE-ProRule" id="PRU00352"/>
    </source>
</evidence>
<dbReference type="PANTHER" id="PTHR11036:SF69">
    <property type="entry name" value="SEMA DOMAIN-CONTAINING PROTEIN"/>
    <property type="match status" value="1"/>
</dbReference>
<dbReference type="GO" id="GO:0001755">
    <property type="term" value="P:neural crest cell migration"/>
    <property type="evidence" value="ECO:0007669"/>
    <property type="project" value="TreeGrafter"/>
</dbReference>
<dbReference type="InterPro" id="IPR015943">
    <property type="entry name" value="WD40/YVTN_repeat-like_dom_sf"/>
</dbReference>
<comment type="caution">
    <text evidence="11">The sequence shown here is derived from an EMBL/GenBank/DDBJ whole genome shotgun (WGS) entry which is preliminary data.</text>
</comment>
<dbReference type="EMBL" id="VZTL01018166">
    <property type="protein sequence ID" value="NXX54745.1"/>
    <property type="molecule type" value="Genomic_DNA"/>
</dbReference>
<evidence type="ECO:0000256" key="7">
    <source>
        <dbReference type="ARBA" id="ARBA00023319"/>
    </source>
</evidence>
<dbReference type="SMART" id="SM00423">
    <property type="entry name" value="PSI"/>
    <property type="match status" value="1"/>
</dbReference>
<dbReference type="Proteomes" id="UP000539032">
    <property type="component" value="Unassembled WGS sequence"/>
</dbReference>
<dbReference type="InterPro" id="IPR001627">
    <property type="entry name" value="Semap_dom"/>
</dbReference>
<dbReference type="GO" id="GO:0005576">
    <property type="term" value="C:extracellular region"/>
    <property type="evidence" value="ECO:0007669"/>
    <property type="project" value="UniProtKB-SubCell"/>
</dbReference>
<evidence type="ECO:0000256" key="5">
    <source>
        <dbReference type="ARBA" id="ARBA00023157"/>
    </source>
</evidence>
<dbReference type="InterPro" id="IPR027231">
    <property type="entry name" value="Semaphorin"/>
</dbReference>
<dbReference type="Gene3D" id="2.130.10.10">
    <property type="entry name" value="YVTN repeat-like/Quinoprotein amine dehydrogenase"/>
    <property type="match status" value="2"/>
</dbReference>
<dbReference type="SMART" id="SM00630">
    <property type="entry name" value="Sema"/>
    <property type="match status" value="1"/>
</dbReference>
<dbReference type="GO" id="GO:0007411">
    <property type="term" value="P:axon guidance"/>
    <property type="evidence" value="ECO:0007669"/>
    <property type="project" value="TreeGrafter"/>
</dbReference>
<evidence type="ECO:0000256" key="4">
    <source>
        <dbReference type="ARBA" id="ARBA00022729"/>
    </source>
</evidence>
<evidence type="ECO:0000256" key="6">
    <source>
        <dbReference type="ARBA" id="ARBA00023180"/>
    </source>
</evidence>
<dbReference type="Gene3D" id="2.60.40.10">
    <property type="entry name" value="Immunoglobulins"/>
    <property type="match status" value="1"/>
</dbReference>
<dbReference type="InterPro" id="IPR013783">
    <property type="entry name" value="Ig-like_fold"/>
</dbReference>
<evidence type="ECO:0000313" key="12">
    <source>
        <dbReference type="Proteomes" id="UP000539032"/>
    </source>
</evidence>
<dbReference type="GO" id="GO:0045499">
    <property type="term" value="F:chemorepellent activity"/>
    <property type="evidence" value="ECO:0007669"/>
    <property type="project" value="TreeGrafter"/>
</dbReference>
<dbReference type="Gene3D" id="3.30.1680.10">
    <property type="entry name" value="ligand-binding face of the semaphorins, domain 2"/>
    <property type="match status" value="1"/>
</dbReference>
<comment type="caution">
    <text evidence="8">Lacks conserved residue(s) required for the propagation of feature annotation.</text>
</comment>
<dbReference type="InterPro" id="IPR036179">
    <property type="entry name" value="Ig-like_dom_sf"/>
</dbReference>
<proteinExistence type="inferred from homology"/>
<accession>A0A7L4HN20</accession>
<gene>
    <name evidence="11" type="primary">Sema3d_0</name>
    <name evidence="11" type="ORF">SCOUMB_R05285</name>
</gene>
<dbReference type="InterPro" id="IPR036352">
    <property type="entry name" value="Semap_dom_sf"/>
</dbReference>
<keyword evidence="5" id="KW-1015">Disulfide bond</keyword>
<feature type="domain" description="Ig-like" evidence="9">
    <location>
        <begin position="521"/>
        <end position="634"/>
    </location>
</feature>
<dbReference type="GO" id="GO:0005886">
    <property type="term" value="C:plasma membrane"/>
    <property type="evidence" value="ECO:0007669"/>
    <property type="project" value="TreeGrafter"/>
</dbReference>
<keyword evidence="3" id="KW-0964">Secreted</keyword>
<dbReference type="Pfam" id="PF01403">
    <property type="entry name" value="Sema"/>
    <property type="match status" value="1"/>
</dbReference>
<name>A0A7L4HN20_SCOUM</name>
<dbReference type="SUPFAM" id="SSF103575">
    <property type="entry name" value="Plexin repeat"/>
    <property type="match status" value="1"/>
</dbReference>
<feature type="non-terminal residue" evidence="11">
    <location>
        <position position="647"/>
    </location>
</feature>
<feature type="non-terminal residue" evidence="11">
    <location>
        <position position="1"/>
    </location>
</feature>
<dbReference type="Pfam" id="PF00047">
    <property type="entry name" value="ig"/>
    <property type="match status" value="1"/>
</dbReference>
<evidence type="ECO:0000313" key="11">
    <source>
        <dbReference type="EMBL" id="NXX54745.1"/>
    </source>
</evidence>
<keyword evidence="7" id="KW-0393">Immunoglobulin domain</keyword>
<dbReference type="PROSITE" id="PS51004">
    <property type="entry name" value="SEMA"/>
    <property type="match status" value="1"/>
</dbReference>
<dbReference type="PROSITE" id="PS50835">
    <property type="entry name" value="IG_LIKE"/>
    <property type="match status" value="1"/>
</dbReference>
<sequence length="647" mass="72815">DSLSSTLCSSDLLKSNSSRLLLASGDGLDFQALLVDEDRAWLMVGAKNHIFLLHLDNPSREPEKIFWPASREQVEHCQLAGKNVETECANFIRLLQPFNRSHVFACGTGSYQPVCAFIQLGARGKGPRGPTMRLVTHSLDSGRGRCPYSPHEPFTGLLVDGELYSGTSSDFMGSSAALFRTWVHGAEQSYIRTEQNQDHWLHEPAFVGAYAIPDTYNPHDDKVYIFFRESAMEAGQWERRHIHARVARVCKTAVPRLDWLCQRDSCHPVGAMHNSGAGRGQCGVKGMGVHVSVPHGAAGTLTAPWSPHSSVFSGSAVCVYSMAAVRAAFSGPFAHKEGFDYRWIEYKGRVPYPRPGTCPSETYDPLLQSTKDFPDEVISFMRTHQLMWEPVYPQGRQPILVRVNVPYRLRRLLVHRLEMESRHYDVLFLSTDEGKVLKVGLANRVSHGTEVISLEEISVTKVPSPILDMKLSPKRQELFVSSTHGLLQLSLYRCELYGKTCTDCCLARDPYCTWDSKTCTPHLLTEKRRARCQDMLKSDPLSQCQDTTEGTTAVEKLVFGVEKNSTFLECLARSPQTTVRWLMQHSEETDLSEVRNNGHFSVLEQGLLIRQLAREDAGTYECQAVERSFSRPLTRYSLRVIRHEAME</sequence>